<comment type="caution">
    <text evidence="1">The sequence shown here is derived from an EMBL/GenBank/DDBJ whole genome shotgun (WGS) entry which is preliminary data.</text>
</comment>
<dbReference type="AlphaFoldDB" id="A0A3E5B195"/>
<dbReference type="Proteomes" id="UP000260983">
    <property type="component" value="Unassembled WGS sequence"/>
</dbReference>
<dbReference type="EMBL" id="QSUL01000020">
    <property type="protein sequence ID" value="RGN31255.1"/>
    <property type="molecule type" value="Genomic_DNA"/>
</dbReference>
<reference evidence="1 2" key="1">
    <citation type="submission" date="2018-08" db="EMBL/GenBank/DDBJ databases">
        <title>A genome reference for cultivated species of the human gut microbiota.</title>
        <authorList>
            <person name="Zou Y."/>
            <person name="Xue W."/>
            <person name="Luo G."/>
        </authorList>
    </citation>
    <scope>NUCLEOTIDE SEQUENCE [LARGE SCALE GENOMIC DNA]</scope>
    <source>
        <strain evidence="1 2">OM05-15BH</strain>
    </source>
</reference>
<dbReference type="RefSeq" id="WP_117725494.1">
    <property type="nucleotide sequence ID" value="NZ_QSUL01000020.1"/>
</dbReference>
<dbReference type="InterPro" id="IPR044929">
    <property type="entry name" value="DNA/RNA_non-sp_Endonuclease_sf"/>
</dbReference>
<accession>A0A3E5B195</accession>
<name>A0A3E5B195_9BACE</name>
<dbReference type="Gene3D" id="3.40.570.10">
    <property type="entry name" value="Extracellular Endonuclease, subunit A"/>
    <property type="match status" value="1"/>
</dbReference>
<evidence type="ECO:0000313" key="2">
    <source>
        <dbReference type="Proteomes" id="UP000260983"/>
    </source>
</evidence>
<gene>
    <name evidence="1" type="ORF">DXB65_21335</name>
</gene>
<sequence>MTEYVNASNIVNHTINSSKSQQYKKKMLRKECLQCEKSLEGGGNDIISFIVQNKKKCNVLQCIPLSRGTLEGKQTDVEWTEGTLYGDTVGLKMEATLGPEHLQGGPPKNGVQNNIMSLIPTQTNLSNGLKYIRGHLLNDNVGGPGEAYNLFPITGKANKEHEMNIEHVVKEWVNVRKQWVKYTVEVQDRERPYGNDDFIADEEDQLANIINCTLHCSVNVIGSSKSKIVDIDSTYEGQSDAKSPNIIEDRDGAFGDISNEVNEYEPYWSTSKNIVTHLNTDAIETLAFLFDNYPVETRKYLLRLNGIGRETVSSLESIFEEDIIDVNRFTPKQIRAERKISSNNDFDLLEYLAHLYLMILDTNPSEKSTRVPFKKDVKMKTLDGMDLSKIDYEKMRKRKMISLRQSL</sequence>
<organism evidence="1 2">
    <name type="scientific">Bacteroides oleiciplenus</name>
    <dbReference type="NCBI Taxonomy" id="626931"/>
    <lineage>
        <taxon>Bacteria</taxon>
        <taxon>Pseudomonadati</taxon>
        <taxon>Bacteroidota</taxon>
        <taxon>Bacteroidia</taxon>
        <taxon>Bacteroidales</taxon>
        <taxon>Bacteroidaceae</taxon>
        <taxon>Bacteroides</taxon>
    </lineage>
</organism>
<evidence type="ECO:0000313" key="1">
    <source>
        <dbReference type="EMBL" id="RGN31255.1"/>
    </source>
</evidence>
<protein>
    <submittedName>
        <fullName evidence="1">Uncharacterized protein</fullName>
    </submittedName>
</protein>
<proteinExistence type="predicted"/>